<dbReference type="STRING" id="3818.A0A444YEK9"/>
<name>A0A444YEK9_ARAHY</name>
<gene>
    <name evidence="2" type="ORF">Ahy_B07g088480</name>
</gene>
<dbReference type="PANTHER" id="PTHR47361">
    <property type="entry name" value="RING/U-BOX SUPERFAMILY PROTEIN"/>
    <property type="match status" value="1"/>
</dbReference>
<feature type="region of interest" description="Disordered" evidence="1">
    <location>
        <begin position="88"/>
        <end position="114"/>
    </location>
</feature>
<proteinExistence type="predicted"/>
<comment type="caution">
    <text evidence="2">The sequence shown here is derived from an EMBL/GenBank/DDBJ whole genome shotgun (WGS) entry which is preliminary data.</text>
</comment>
<dbReference type="Gramene" id="arahy.Tifrunner.gnm2.ann2.Ah17g060300.1">
    <property type="protein sequence ID" value="arahy.Tifrunner.gnm2.ann2.Ah17g060300.1-CDS-1"/>
    <property type="gene ID" value="arahy.Tifrunner.gnm2.ann2.Ah17g060300"/>
</dbReference>
<dbReference type="Proteomes" id="UP000289738">
    <property type="component" value="Chromosome B07"/>
</dbReference>
<dbReference type="EMBL" id="SDMP01000017">
    <property type="protein sequence ID" value="RYR00348.1"/>
    <property type="molecule type" value="Genomic_DNA"/>
</dbReference>
<dbReference type="AlphaFoldDB" id="A0A444YEK9"/>
<protein>
    <submittedName>
        <fullName evidence="2">Uncharacterized protein</fullName>
    </submittedName>
</protein>
<evidence type="ECO:0000256" key="1">
    <source>
        <dbReference type="SAM" id="MobiDB-lite"/>
    </source>
</evidence>
<feature type="compositionally biased region" description="Basic residues" evidence="1">
    <location>
        <begin position="94"/>
        <end position="103"/>
    </location>
</feature>
<reference evidence="2 3" key="1">
    <citation type="submission" date="2019-01" db="EMBL/GenBank/DDBJ databases">
        <title>Sequencing of cultivated peanut Arachis hypogaea provides insights into genome evolution and oil improvement.</title>
        <authorList>
            <person name="Chen X."/>
        </authorList>
    </citation>
    <scope>NUCLEOTIDE SEQUENCE [LARGE SCALE GENOMIC DNA]</scope>
    <source>
        <strain evidence="3">cv. Fuhuasheng</strain>
        <tissue evidence="2">Leaves</tissue>
    </source>
</reference>
<dbReference type="PANTHER" id="PTHR47361:SF4">
    <property type="entry name" value="RING_U-BOX SUPERFAMILY PROTEIN"/>
    <property type="match status" value="1"/>
</dbReference>
<accession>A0A444YEK9</accession>
<organism evidence="2 3">
    <name type="scientific">Arachis hypogaea</name>
    <name type="common">Peanut</name>
    <dbReference type="NCBI Taxonomy" id="3818"/>
    <lineage>
        <taxon>Eukaryota</taxon>
        <taxon>Viridiplantae</taxon>
        <taxon>Streptophyta</taxon>
        <taxon>Embryophyta</taxon>
        <taxon>Tracheophyta</taxon>
        <taxon>Spermatophyta</taxon>
        <taxon>Magnoliopsida</taxon>
        <taxon>eudicotyledons</taxon>
        <taxon>Gunneridae</taxon>
        <taxon>Pentapetalae</taxon>
        <taxon>rosids</taxon>
        <taxon>fabids</taxon>
        <taxon>Fabales</taxon>
        <taxon>Fabaceae</taxon>
        <taxon>Papilionoideae</taxon>
        <taxon>50 kb inversion clade</taxon>
        <taxon>dalbergioids sensu lato</taxon>
        <taxon>Dalbergieae</taxon>
        <taxon>Pterocarpus clade</taxon>
        <taxon>Arachis</taxon>
    </lineage>
</organism>
<sequence>MFEESVCLLLRAAWFQPLKVENHVEHEDAYDPIEDFYQYRYDYEYDDEDDDDLDEVYYGSSSSLRIGNRRWGDNGYVRSGRLEARPVPQVHHLASQKRKRQLKKSQQVDGLRGH</sequence>
<keyword evidence="3" id="KW-1185">Reference proteome</keyword>
<evidence type="ECO:0000313" key="2">
    <source>
        <dbReference type="EMBL" id="RYR00348.1"/>
    </source>
</evidence>
<evidence type="ECO:0000313" key="3">
    <source>
        <dbReference type="Proteomes" id="UP000289738"/>
    </source>
</evidence>